<dbReference type="InterPro" id="IPR050168">
    <property type="entry name" value="AAA_ATPase_domain"/>
</dbReference>
<evidence type="ECO:0000313" key="2">
    <source>
        <dbReference type="EMBL" id="SEO02630.1"/>
    </source>
</evidence>
<dbReference type="PANTHER" id="PTHR23077:SF198">
    <property type="entry name" value="ATP-DEPENDENT ZINC METALLOPROTEASE FTSH"/>
    <property type="match status" value="1"/>
</dbReference>
<dbReference type="CDD" id="cd19481">
    <property type="entry name" value="RecA-like_protease"/>
    <property type="match status" value="1"/>
</dbReference>
<feature type="domain" description="AAA+ ATPase" evidence="1">
    <location>
        <begin position="216"/>
        <end position="336"/>
    </location>
</feature>
<protein>
    <submittedName>
        <fullName evidence="2">ATPase family associated with various cellular activities (AAA)</fullName>
    </submittedName>
</protein>
<evidence type="ECO:0000313" key="3">
    <source>
        <dbReference type="Proteomes" id="UP000199735"/>
    </source>
</evidence>
<dbReference type="Gene3D" id="1.10.8.60">
    <property type="match status" value="1"/>
</dbReference>
<dbReference type="AlphaFoldDB" id="A0AAX2EJJ7"/>
<dbReference type="SUPFAM" id="SSF52540">
    <property type="entry name" value="P-loop containing nucleoside triphosphate hydrolases"/>
    <property type="match status" value="1"/>
</dbReference>
<dbReference type="Pfam" id="PF00004">
    <property type="entry name" value="AAA"/>
    <property type="match status" value="1"/>
</dbReference>
<dbReference type="PANTHER" id="PTHR23077">
    <property type="entry name" value="AAA-FAMILY ATPASE"/>
    <property type="match status" value="1"/>
</dbReference>
<dbReference type="GO" id="GO:0016887">
    <property type="term" value="F:ATP hydrolysis activity"/>
    <property type="evidence" value="ECO:0007669"/>
    <property type="project" value="InterPro"/>
</dbReference>
<dbReference type="InterPro" id="IPR003593">
    <property type="entry name" value="AAA+_ATPase"/>
</dbReference>
<accession>A0AAX2EJJ7</accession>
<evidence type="ECO:0000259" key="1">
    <source>
        <dbReference type="SMART" id="SM00382"/>
    </source>
</evidence>
<dbReference type="InterPro" id="IPR003959">
    <property type="entry name" value="ATPase_AAA_core"/>
</dbReference>
<dbReference type="EMBL" id="FOCD01000005">
    <property type="protein sequence ID" value="SEO02630.1"/>
    <property type="molecule type" value="Genomic_DNA"/>
</dbReference>
<dbReference type="Gene3D" id="3.40.50.300">
    <property type="entry name" value="P-loop containing nucleotide triphosphate hydrolases"/>
    <property type="match status" value="1"/>
</dbReference>
<sequence>MRYLYEEMVKETGKEMPGYPAFASLMKGMQDELQEKYGDFYAVYNTDDVHYELWTIVEEDIRKENPEIEHVAQLFERLESSSFEYDEEAAVPVYKVFRSLNNQVYAYPEAGVAFAKIPYFSDASILYIQCVLATGKENITNFLTTLRDRVWKKSRDEVLVFKDSMEGVTQEQQQVTNTVTRENVVLDETVKKEIYGMIDQFFTEDRSFFTTYDIPYRRGILLYGPPGNGKTTLVKSIANTVAAPVAYWQITEHTSSESIEEVFSSATRLAPMVLVIEDIDSMPEGVRSYFLNTLDGATSKEGIFLIGTTNYPEQIDSGLVNRAGRFDRGYEITLPDASLRSQYIEKVGFSRLLDAEEMEKVVDKSEGFSFAQMKELFVFLAAAKHQGDTVSVKEIIKNMKREHKKSKTGKWWEEQQDELGFR</sequence>
<organism evidence="2 3">
    <name type="scientific">Terribacillus saccharophilus</name>
    <dbReference type="NCBI Taxonomy" id="361277"/>
    <lineage>
        <taxon>Bacteria</taxon>
        <taxon>Bacillati</taxon>
        <taxon>Bacillota</taxon>
        <taxon>Bacilli</taxon>
        <taxon>Bacillales</taxon>
        <taxon>Bacillaceae</taxon>
        <taxon>Terribacillus</taxon>
    </lineage>
</organism>
<gene>
    <name evidence="2" type="ORF">SAMN04489762_3336</name>
</gene>
<comment type="caution">
    <text evidence="2">The sequence shown here is derived from an EMBL/GenBank/DDBJ whole genome shotgun (WGS) entry which is preliminary data.</text>
</comment>
<proteinExistence type="predicted"/>
<reference evidence="2 3" key="1">
    <citation type="submission" date="2016-10" db="EMBL/GenBank/DDBJ databases">
        <authorList>
            <person name="Varghese N."/>
            <person name="Submissions S."/>
        </authorList>
    </citation>
    <scope>NUCLEOTIDE SEQUENCE [LARGE SCALE GENOMIC DNA]</scope>
    <source>
        <strain evidence="2 3">DSM 21619</strain>
    </source>
</reference>
<dbReference type="InterPro" id="IPR027417">
    <property type="entry name" value="P-loop_NTPase"/>
</dbReference>
<name>A0AAX2EJJ7_9BACI</name>
<dbReference type="SMART" id="SM00382">
    <property type="entry name" value="AAA"/>
    <property type="match status" value="1"/>
</dbReference>
<dbReference type="GO" id="GO:0005524">
    <property type="term" value="F:ATP binding"/>
    <property type="evidence" value="ECO:0007669"/>
    <property type="project" value="InterPro"/>
</dbReference>
<dbReference type="Proteomes" id="UP000199735">
    <property type="component" value="Unassembled WGS sequence"/>
</dbReference>